<evidence type="ECO:0000256" key="1">
    <source>
        <dbReference type="ARBA" id="ARBA00023002"/>
    </source>
</evidence>
<dbReference type="Gene3D" id="2.30.110.10">
    <property type="entry name" value="Electron Transport, Fmn-binding Protein, Chain A"/>
    <property type="match status" value="1"/>
</dbReference>
<sequence>MSDVDSEKLALLSANCRELQQANSTLLLSTLGEAFPEISYAPYVRDDEGCFYIFISELAAHTQNLLRQPSASVMFIANEEDSRNLFARERLIFKCIAEERLPSDEGYAAVLDQLAQTFGSVVGVLRGLSDFHLFCLRPIEGQYVVGFGKAYRVEPESGVLAHISEAVLKR</sequence>
<dbReference type="InterPro" id="IPR011576">
    <property type="entry name" value="Pyridox_Oxase_N"/>
</dbReference>
<proteinExistence type="predicted"/>
<dbReference type="InterPro" id="IPR052019">
    <property type="entry name" value="F420H2_bilvrd_red/Heme_oxyg"/>
</dbReference>
<organism evidence="3 4">
    <name type="scientific">Neptuniibacter pectenicola</name>
    <dbReference type="NCBI Taxonomy" id="1806669"/>
    <lineage>
        <taxon>Bacteria</taxon>
        <taxon>Pseudomonadati</taxon>
        <taxon>Pseudomonadota</taxon>
        <taxon>Gammaproteobacteria</taxon>
        <taxon>Oceanospirillales</taxon>
        <taxon>Oceanospirillaceae</taxon>
        <taxon>Neptuniibacter</taxon>
    </lineage>
</organism>
<evidence type="ECO:0000259" key="2">
    <source>
        <dbReference type="Pfam" id="PF01243"/>
    </source>
</evidence>
<comment type="caution">
    <text evidence="3">The sequence shown here is derived from an EMBL/GenBank/DDBJ whole genome shotgun (WGS) entry which is preliminary data.</text>
</comment>
<dbReference type="PIRSF" id="PIRSF004633">
    <property type="entry name" value="UCP_PLP_oxd"/>
    <property type="match status" value="1"/>
</dbReference>
<dbReference type="SUPFAM" id="SSF50475">
    <property type="entry name" value="FMN-binding split barrel"/>
    <property type="match status" value="1"/>
</dbReference>
<dbReference type="EMBL" id="JBBMRA010000001">
    <property type="protein sequence ID" value="MEM5535046.1"/>
    <property type="molecule type" value="Genomic_DNA"/>
</dbReference>
<dbReference type="PANTHER" id="PTHR35176:SF6">
    <property type="entry name" value="HEME OXYGENASE HI_0854-RELATED"/>
    <property type="match status" value="1"/>
</dbReference>
<evidence type="ECO:0000313" key="4">
    <source>
        <dbReference type="Proteomes" id="UP001449225"/>
    </source>
</evidence>
<dbReference type="PANTHER" id="PTHR35176">
    <property type="entry name" value="HEME OXYGENASE HI_0854-RELATED"/>
    <property type="match status" value="1"/>
</dbReference>
<reference evidence="3 4" key="1">
    <citation type="submission" date="2024-03" db="EMBL/GenBank/DDBJ databases">
        <title>Community enrichment and isolation of bacterial strains for fucoidan degradation.</title>
        <authorList>
            <person name="Sichert A."/>
        </authorList>
    </citation>
    <scope>NUCLEOTIDE SEQUENCE [LARGE SCALE GENOMIC DNA]</scope>
    <source>
        <strain evidence="3 4">AS76</strain>
    </source>
</reference>
<evidence type="ECO:0000313" key="3">
    <source>
        <dbReference type="EMBL" id="MEM5535046.1"/>
    </source>
</evidence>
<dbReference type="InterPro" id="IPR014419">
    <property type="entry name" value="HutZ"/>
</dbReference>
<dbReference type="Proteomes" id="UP001449225">
    <property type="component" value="Unassembled WGS sequence"/>
</dbReference>
<feature type="domain" description="Pyridoxamine 5'-phosphate oxidase N-terminal" evidence="2">
    <location>
        <begin position="14"/>
        <end position="144"/>
    </location>
</feature>
<accession>A0ABU9TMV3</accession>
<name>A0ABU9TMV3_9GAMM</name>
<dbReference type="RefSeq" id="WP_067982980.1">
    <property type="nucleotide sequence ID" value="NZ_CAXBCE010000058.1"/>
</dbReference>
<dbReference type="InterPro" id="IPR012349">
    <property type="entry name" value="Split_barrel_FMN-bd"/>
</dbReference>
<keyword evidence="4" id="KW-1185">Reference proteome</keyword>
<dbReference type="Pfam" id="PF01243">
    <property type="entry name" value="PNPOx_N"/>
    <property type="match status" value="1"/>
</dbReference>
<protein>
    <submittedName>
        <fullName evidence="3">Pyridoxamine 5'-phosphate oxidase family protein</fullName>
    </submittedName>
</protein>
<keyword evidence="1" id="KW-0560">Oxidoreductase</keyword>
<gene>
    <name evidence="3" type="ORF">WNY58_01455</name>
</gene>